<evidence type="ECO:0000256" key="1">
    <source>
        <dbReference type="SAM" id="SignalP"/>
    </source>
</evidence>
<keyword evidence="1" id="KW-0732">Signal</keyword>
<accession>A0ABU9LVV4</accession>
<feature type="signal peptide" evidence="1">
    <location>
        <begin position="1"/>
        <end position="21"/>
    </location>
</feature>
<name>A0ABU9LVV4_9BACT</name>
<organism evidence="2 3">
    <name type="scientific">Hymenobacter segetis</name>
    <dbReference type="NCBI Taxonomy" id="2025509"/>
    <lineage>
        <taxon>Bacteria</taxon>
        <taxon>Pseudomonadati</taxon>
        <taxon>Bacteroidota</taxon>
        <taxon>Cytophagia</taxon>
        <taxon>Cytophagales</taxon>
        <taxon>Hymenobacteraceae</taxon>
        <taxon>Hymenobacter</taxon>
    </lineage>
</organism>
<evidence type="ECO:0008006" key="4">
    <source>
        <dbReference type="Google" id="ProtNLM"/>
    </source>
</evidence>
<comment type="caution">
    <text evidence="2">The sequence shown here is derived from an EMBL/GenBank/DDBJ whole genome shotgun (WGS) entry which is preliminary data.</text>
</comment>
<keyword evidence="3" id="KW-1185">Reference proteome</keyword>
<dbReference type="Proteomes" id="UP001479606">
    <property type="component" value="Unassembled WGS sequence"/>
</dbReference>
<evidence type="ECO:0000313" key="2">
    <source>
        <dbReference type="EMBL" id="MEL5993858.1"/>
    </source>
</evidence>
<feature type="chain" id="PRO_5045609941" description="DUF5723 domain-containing protein" evidence="1">
    <location>
        <begin position="22"/>
        <end position="437"/>
    </location>
</feature>
<dbReference type="RefSeq" id="WP_342296743.1">
    <property type="nucleotide sequence ID" value="NZ_JBCEVZ010000010.1"/>
</dbReference>
<dbReference type="EMBL" id="JBCEVZ010000010">
    <property type="protein sequence ID" value="MEL5993858.1"/>
    <property type="molecule type" value="Genomic_DNA"/>
</dbReference>
<proteinExistence type="predicted"/>
<protein>
    <recommendedName>
        <fullName evidence="4">DUF5723 domain-containing protein</fullName>
    </recommendedName>
</protein>
<sequence length="437" mass="48413">MLQRLLLLLAAAPLFTLQTHAQVYEPGLLVRANGDTLRGEIENGFWVEPPASIRFRPGPTAAIETLKPRQLRAVLLTNGRYFRYEGLPINHADVTELARLPHGYATNVQVDSLLAEVLVEGPMTLFRVVRPGSLHLLLHRAGQPVVDLCERQYLRHAPNGGWEVTDGNNYRNQLALYLADCPEASQAAKSAAFTPAGLVAVVQRYNQACGPARQAGRSWLAVAAPRRRVSVQGGALAGVRYNHSENSNVNLADCTDCEARPFGGLYAEVLLPSRRTAVYGELNLGNFRNQLSQFVTVVNTIPDPRCAGCTRTELAVVAATYHYQALMSTARIGVRYFVWLPHEQQLLFGLSYELNSLWNVRGNFQPGPDFTLRDEDLVYHSVPLLPALTAGWRWNRVSVAADVHSWFVIGGLFVVRGSLAYRLSRNHDQPAPQTHQP</sequence>
<evidence type="ECO:0000313" key="3">
    <source>
        <dbReference type="Proteomes" id="UP001479606"/>
    </source>
</evidence>
<gene>
    <name evidence="2" type="ORF">AAFH49_06530</name>
</gene>
<reference evidence="2 3" key="1">
    <citation type="journal article" date="2018" name="Arch. Microbiol.">
        <title>Hymenobacter segetis sp. nov., isolated from soil.</title>
        <authorList>
            <person name="Ten L.N."/>
            <person name="Lim S.J."/>
            <person name="Kim B.O."/>
            <person name="Kang I.K."/>
            <person name="Jung H.Y."/>
        </authorList>
    </citation>
    <scope>NUCLEOTIDE SEQUENCE [LARGE SCALE GENOMIC DNA]</scope>
    <source>
        <strain evidence="2 3">S7-3-11</strain>
    </source>
</reference>